<evidence type="ECO:0000313" key="1">
    <source>
        <dbReference type="EMBL" id="EMC94633.1"/>
    </source>
</evidence>
<proteinExistence type="predicted"/>
<dbReference type="GeneID" id="19107859"/>
<dbReference type="AlphaFoldDB" id="M2MSZ1"/>
<evidence type="ECO:0000313" key="2">
    <source>
        <dbReference type="Proteomes" id="UP000011761"/>
    </source>
</evidence>
<organism evidence="1 2">
    <name type="scientific">Baudoinia panamericana (strain UAMH 10762)</name>
    <name type="common">Angels' share fungus</name>
    <name type="synonym">Baudoinia compniacensis (strain UAMH 10762)</name>
    <dbReference type="NCBI Taxonomy" id="717646"/>
    <lineage>
        <taxon>Eukaryota</taxon>
        <taxon>Fungi</taxon>
        <taxon>Dikarya</taxon>
        <taxon>Ascomycota</taxon>
        <taxon>Pezizomycotina</taxon>
        <taxon>Dothideomycetes</taxon>
        <taxon>Dothideomycetidae</taxon>
        <taxon>Mycosphaerellales</taxon>
        <taxon>Teratosphaeriaceae</taxon>
        <taxon>Baudoinia</taxon>
    </lineage>
</organism>
<keyword evidence="2" id="KW-1185">Reference proteome</keyword>
<protein>
    <submittedName>
        <fullName evidence="1">Uncharacterized protein</fullName>
    </submittedName>
</protein>
<gene>
    <name evidence="1" type="ORF">BAUCODRAFT_124245</name>
</gene>
<dbReference type="HOGENOM" id="CLU_2249610_0_0_1"/>
<accession>M2MSZ1</accession>
<dbReference type="RefSeq" id="XP_007678409.1">
    <property type="nucleotide sequence ID" value="XM_007680219.1"/>
</dbReference>
<dbReference type="KEGG" id="bcom:BAUCODRAFT_124245"/>
<dbReference type="Proteomes" id="UP000011761">
    <property type="component" value="Unassembled WGS sequence"/>
</dbReference>
<sequence>MRRLSSDATVVIECDYCRSRHQQFWSASALVEQPSTSSLRWRGRRTDATGCRSSALAVTAWDGWTLNPHRVLAFANLLARVAELRRVSPVRALQTATCRMWLRV</sequence>
<reference evidence="1 2" key="1">
    <citation type="journal article" date="2012" name="PLoS Pathog.">
        <title>Diverse lifestyles and strategies of plant pathogenesis encoded in the genomes of eighteen Dothideomycetes fungi.</title>
        <authorList>
            <person name="Ohm R.A."/>
            <person name="Feau N."/>
            <person name="Henrissat B."/>
            <person name="Schoch C.L."/>
            <person name="Horwitz B.A."/>
            <person name="Barry K.W."/>
            <person name="Condon B.J."/>
            <person name="Copeland A.C."/>
            <person name="Dhillon B."/>
            <person name="Glaser F."/>
            <person name="Hesse C.N."/>
            <person name="Kosti I."/>
            <person name="LaButti K."/>
            <person name="Lindquist E.A."/>
            <person name="Lucas S."/>
            <person name="Salamov A.A."/>
            <person name="Bradshaw R.E."/>
            <person name="Ciuffetti L."/>
            <person name="Hamelin R.C."/>
            <person name="Kema G.H.J."/>
            <person name="Lawrence C."/>
            <person name="Scott J.A."/>
            <person name="Spatafora J.W."/>
            <person name="Turgeon B.G."/>
            <person name="de Wit P.J.G.M."/>
            <person name="Zhong S."/>
            <person name="Goodwin S.B."/>
            <person name="Grigoriev I.V."/>
        </authorList>
    </citation>
    <scope>NUCLEOTIDE SEQUENCE [LARGE SCALE GENOMIC DNA]</scope>
    <source>
        <strain evidence="1 2">UAMH 10762</strain>
    </source>
</reference>
<dbReference type="EMBL" id="KB445558">
    <property type="protein sequence ID" value="EMC94633.1"/>
    <property type="molecule type" value="Genomic_DNA"/>
</dbReference>
<name>M2MSZ1_BAUPA</name>